<keyword evidence="2" id="KW-1185">Reference proteome</keyword>
<gene>
    <name evidence="1" type="ORF">C7B77_08485</name>
</gene>
<proteinExistence type="predicted"/>
<dbReference type="EMBL" id="PVWO01000078">
    <property type="protein sequence ID" value="PSB57387.1"/>
    <property type="molecule type" value="Genomic_DNA"/>
</dbReference>
<dbReference type="Proteomes" id="UP000238937">
    <property type="component" value="Unassembled WGS sequence"/>
</dbReference>
<evidence type="ECO:0000313" key="1">
    <source>
        <dbReference type="EMBL" id="PSB57387.1"/>
    </source>
</evidence>
<feature type="non-terminal residue" evidence="1">
    <location>
        <position position="91"/>
    </location>
</feature>
<reference evidence="1 2" key="1">
    <citation type="submission" date="2018-03" db="EMBL/GenBank/DDBJ databases">
        <title>The ancient ancestry and fast evolution of plastids.</title>
        <authorList>
            <person name="Moore K.R."/>
            <person name="Magnabosco C."/>
            <person name="Momper L."/>
            <person name="Gold D.A."/>
            <person name="Bosak T."/>
            <person name="Fournier G.P."/>
        </authorList>
    </citation>
    <scope>NUCLEOTIDE SEQUENCE [LARGE SCALE GENOMIC DNA]</scope>
    <source>
        <strain evidence="1 2">CCALA 037</strain>
    </source>
</reference>
<name>A0A2T1GI51_9CYAN</name>
<accession>A0A2T1GI51</accession>
<evidence type="ECO:0000313" key="2">
    <source>
        <dbReference type="Proteomes" id="UP000238937"/>
    </source>
</evidence>
<dbReference type="AlphaFoldDB" id="A0A2T1GI51"/>
<sequence>MQIRFTKCAGKQDWMECLRDNGTSTRCPMPKQGILPHDFVHYVVEDTLDLRQGFWGILAIGVGFPTSTPPWNAADFDIPDLTKALQAESLV</sequence>
<protein>
    <submittedName>
        <fullName evidence="1">Uncharacterized protein</fullName>
    </submittedName>
</protein>
<organism evidence="1 2">
    <name type="scientific">Chamaesiphon polymorphus CCALA 037</name>
    <dbReference type="NCBI Taxonomy" id="2107692"/>
    <lineage>
        <taxon>Bacteria</taxon>
        <taxon>Bacillati</taxon>
        <taxon>Cyanobacteriota</taxon>
        <taxon>Cyanophyceae</taxon>
        <taxon>Gomontiellales</taxon>
        <taxon>Chamaesiphonaceae</taxon>
        <taxon>Chamaesiphon</taxon>
    </lineage>
</organism>
<comment type="caution">
    <text evidence="1">The sequence shown here is derived from an EMBL/GenBank/DDBJ whole genome shotgun (WGS) entry which is preliminary data.</text>
</comment>